<dbReference type="InterPro" id="IPR027417">
    <property type="entry name" value="P-loop_NTPase"/>
</dbReference>
<dbReference type="CDD" id="cd07346">
    <property type="entry name" value="ABC_6TM_exporters"/>
    <property type="match status" value="1"/>
</dbReference>
<evidence type="ECO:0000256" key="1">
    <source>
        <dbReference type="ARBA" id="ARBA00004651"/>
    </source>
</evidence>
<dbReference type="GO" id="GO:0016887">
    <property type="term" value="F:ATP hydrolysis activity"/>
    <property type="evidence" value="ECO:0007669"/>
    <property type="project" value="InterPro"/>
</dbReference>
<dbReference type="GO" id="GO:0005524">
    <property type="term" value="F:ATP binding"/>
    <property type="evidence" value="ECO:0007669"/>
    <property type="project" value="InterPro"/>
</dbReference>
<name>A0A561E8G7_9MICO</name>
<organism evidence="9 10">
    <name type="scientific">Rudaeicoccus suwonensis</name>
    <dbReference type="NCBI Taxonomy" id="657409"/>
    <lineage>
        <taxon>Bacteria</taxon>
        <taxon>Bacillati</taxon>
        <taxon>Actinomycetota</taxon>
        <taxon>Actinomycetes</taxon>
        <taxon>Micrococcales</taxon>
        <taxon>Dermacoccaceae</taxon>
        <taxon>Rudaeicoccus</taxon>
    </lineage>
</organism>
<feature type="domain" description="ABC transmembrane type-1" evidence="8">
    <location>
        <begin position="34"/>
        <end position="314"/>
    </location>
</feature>
<keyword evidence="3 6" id="KW-1133">Transmembrane helix</keyword>
<dbReference type="InterPro" id="IPR003439">
    <property type="entry name" value="ABC_transporter-like_ATP-bd"/>
</dbReference>
<evidence type="ECO:0000256" key="4">
    <source>
        <dbReference type="ARBA" id="ARBA00023136"/>
    </source>
</evidence>
<dbReference type="PANTHER" id="PTHR43394:SF1">
    <property type="entry name" value="ATP-BINDING CASSETTE SUB-FAMILY B MEMBER 10, MITOCHONDRIAL"/>
    <property type="match status" value="1"/>
</dbReference>
<feature type="region of interest" description="Disordered" evidence="5">
    <location>
        <begin position="334"/>
        <end position="353"/>
    </location>
</feature>
<evidence type="ECO:0000256" key="3">
    <source>
        <dbReference type="ARBA" id="ARBA00022989"/>
    </source>
</evidence>
<dbReference type="InterPro" id="IPR017871">
    <property type="entry name" value="ABC_transporter-like_CS"/>
</dbReference>
<protein>
    <submittedName>
        <fullName evidence="9">ABC-type multidrug transport system fused ATPase/permease subunit</fullName>
    </submittedName>
</protein>
<accession>A0A561E8G7</accession>
<feature type="transmembrane region" description="Helical" evidence="6">
    <location>
        <begin position="147"/>
        <end position="167"/>
    </location>
</feature>
<dbReference type="GO" id="GO:0015421">
    <property type="term" value="F:ABC-type oligopeptide transporter activity"/>
    <property type="evidence" value="ECO:0007669"/>
    <property type="project" value="TreeGrafter"/>
</dbReference>
<dbReference type="Pfam" id="PF00005">
    <property type="entry name" value="ABC_tran"/>
    <property type="match status" value="1"/>
</dbReference>
<dbReference type="SUPFAM" id="SSF90123">
    <property type="entry name" value="ABC transporter transmembrane region"/>
    <property type="match status" value="1"/>
</dbReference>
<evidence type="ECO:0000256" key="5">
    <source>
        <dbReference type="SAM" id="MobiDB-lite"/>
    </source>
</evidence>
<reference evidence="9 10" key="1">
    <citation type="submission" date="2019-06" db="EMBL/GenBank/DDBJ databases">
        <title>Sequencing the genomes of 1000 actinobacteria strains.</title>
        <authorList>
            <person name="Klenk H.-P."/>
        </authorList>
    </citation>
    <scope>NUCLEOTIDE SEQUENCE [LARGE SCALE GENOMIC DNA]</scope>
    <source>
        <strain evidence="9 10">DSM 19560</strain>
    </source>
</reference>
<evidence type="ECO:0000259" key="8">
    <source>
        <dbReference type="PROSITE" id="PS50929"/>
    </source>
</evidence>
<dbReference type="PROSITE" id="PS00211">
    <property type="entry name" value="ABC_TRANSPORTER_1"/>
    <property type="match status" value="1"/>
</dbReference>
<dbReference type="PANTHER" id="PTHR43394">
    <property type="entry name" value="ATP-DEPENDENT PERMEASE MDL1, MITOCHONDRIAL"/>
    <property type="match status" value="1"/>
</dbReference>
<dbReference type="InterPro" id="IPR011527">
    <property type="entry name" value="ABC1_TM_dom"/>
</dbReference>
<dbReference type="Proteomes" id="UP000318297">
    <property type="component" value="Unassembled WGS sequence"/>
</dbReference>
<evidence type="ECO:0000313" key="9">
    <source>
        <dbReference type="EMBL" id="TWE11909.1"/>
    </source>
</evidence>
<comment type="subcellular location">
    <subcellularLocation>
        <location evidence="1">Cell membrane</location>
        <topology evidence="1">Multi-pass membrane protein</topology>
    </subcellularLocation>
</comment>
<dbReference type="Gene3D" id="1.20.1560.10">
    <property type="entry name" value="ABC transporter type 1, transmembrane domain"/>
    <property type="match status" value="1"/>
</dbReference>
<dbReference type="AlphaFoldDB" id="A0A561E8G7"/>
<keyword evidence="2 6" id="KW-0812">Transmembrane</keyword>
<evidence type="ECO:0000256" key="2">
    <source>
        <dbReference type="ARBA" id="ARBA00022692"/>
    </source>
</evidence>
<feature type="transmembrane region" description="Helical" evidence="6">
    <location>
        <begin position="173"/>
        <end position="193"/>
    </location>
</feature>
<proteinExistence type="predicted"/>
<dbReference type="GO" id="GO:0005886">
    <property type="term" value="C:plasma membrane"/>
    <property type="evidence" value="ECO:0007669"/>
    <property type="project" value="UniProtKB-SubCell"/>
</dbReference>
<evidence type="ECO:0000256" key="6">
    <source>
        <dbReference type="SAM" id="Phobius"/>
    </source>
</evidence>
<dbReference type="Pfam" id="PF00664">
    <property type="entry name" value="ABC_membrane"/>
    <property type="match status" value="1"/>
</dbReference>
<sequence length="574" mass="60588">MQPLPYADPGTPDLRGPWRFLLWIARGQWRSQCGGVVYGVIWMLSQALVPAALAAAIDQGIRRHDTGSLVLWSGVILALAAIAALAGMMRHRYAVENWLRSAYRVIQLIGHKAADTGAALPRAMPTGKVVATVASDAMQVGAAYDTFGRFAAAIVSYAVVAVILLLASVQLGLVVLIGVPVLLAVLGFVLRPLQRRQAAQREEGGKLTELGADTVGGLRVLRGIGGEQTFLRRYVAQSGRVRQSGYDVAGLQSTLDAAQVLLPGIFMVIVTWLGARAVFAGSISAGELVAFYGYAAFLVMPLRTATEMTDKFTRALVAARKVIAVLEVQPDSADRGTRELPVTPSELHDSQSGVSIRPGCMTAVVSGSPADSAALADRLGRFGSEESAVTLGGVPLSQAPLEQVRSRIVVSETDPRLFTGTLRAEVDPSGAASDRELLAALEVASAADVLEALPDGLDSQVEERGRSFSGGQRQRLALARALLVALGSGTADPTLILVEPTSAVDAHTEARIAARLADARRGATTVVMTASPLLLDHADEVVFLADGRQAARGTHMQLMADDAAYRRVVVRGED</sequence>
<feature type="transmembrane region" description="Helical" evidence="6">
    <location>
        <begin position="69"/>
        <end position="89"/>
    </location>
</feature>
<dbReference type="InterPro" id="IPR039421">
    <property type="entry name" value="Type_1_exporter"/>
</dbReference>
<keyword evidence="4 6" id="KW-0472">Membrane</keyword>
<dbReference type="InterPro" id="IPR036640">
    <property type="entry name" value="ABC1_TM_sf"/>
</dbReference>
<dbReference type="RefSeq" id="WP_145225494.1">
    <property type="nucleotide sequence ID" value="NZ_VIVQ01000001.1"/>
</dbReference>
<feature type="transmembrane region" description="Helical" evidence="6">
    <location>
        <begin position="36"/>
        <end position="57"/>
    </location>
</feature>
<comment type="caution">
    <text evidence="9">The sequence shown here is derived from an EMBL/GenBank/DDBJ whole genome shotgun (WGS) entry which is preliminary data.</text>
</comment>
<dbReference type="SUPFAM" id="SSF52540">
    <property type="entry name" value="P-loop containing nucleoside triphosphate hydrolases"/>
    <property type="match status" value="1"/>
</dbReference>
<evidence type="ECO:0000313" key="10">
    <source>
        <dbReference type="Proteomes" id="UP000318297"/>
    </source>
</evidence>
<keyword evidence="10" id="KW-1185">Reference proteome</keyword>
<dbReference type="EMBL" id="VIVQ01000001">
    <property type="protein sequence ID" value="TWE11909.1"/>
    <property type="molecule type" value="Genomic_DNA"/>
</dbReference>
<dbReference type="OrthoDB" id="4966664at2"/>
<dbReference type="PROSITE" id="PS50929">
    <property type="entry name" value="ABC_TM1F"/>
    <property type="match status" value="1"/>
</dbReference>
<feature type="domain" description="ABC transporter" evidence="7">
    <location>
        <begin position="328"/>
        <end position="571"/>
    </location>
</feature>
<evidence type="ECO:0000259" key="7">
    <source>
        <dbReference type="PROSITE" id="PS50893"/>
    </source>
</evidence>
<gene>
    <name evidence="9" type="ORF">BKA23_0702</name>
</gene>
<dbReference type="Gene3D" id="3.40.50.300">
    <property type="entry name" value="P-loop containing nucleotide triphosphate hydrolases"/>
    <property type="match status" value="1"/>
</dbReference>
<dbReference type="PROSITE" id="PS50893">
    <property type="entry name" value="ABC_TRANSPORTER_2"/>
    <property type="match status" value="1"/>
</dbReference>